<dbReference type="GeneID" id="89968329"/>
<organism evidence="3 4">
    <name type="scientific">Exophiala bonariae</name>
    <dbReference type="NCBI Taxonomy" id="1690606"/>
    <lineage>
        <taxon>Eukaryota</taxon>
        <taxon>Fungi</taxon>
        <taxon>Dikarya</taxon>
        <taxon>Ascomycota</taxon>
        <taxon>Pezizomycotina</taxon>
        <taxon>Eurotiomycetes</taxon>
        <taxon>Chaetothyriomycetidae</taxon>
        <taxon>Chaetothyriales</taxon>
        <taxon>Herpotrichiellaceae</taxon>
        <taxon>Exophiala</taxon>
    </lineage>
</organism>
<sequence length="233" mass="24335">MITYQLFNQSNMSAAVGIVVPSGPAPPNPPPGGVPDDAPTPSRSKRAKGARKAKCCCRCLRRLTSAGGAAGTRIECKFETPKGNVSVNCQYCAKGKRAGRSGCVPVPASLVSRANDLWDANVSLACRDEDAETKEDIEAEADALDQELKLADTKAARRTPGGRAVGGRVRSARDSLGSVGGASASELAPVLGFLLDAQRALVDTLREVHGLEPRSWPEEASSGSEEGEDSDSE</sequence>
<feature type="region of interest" description="Disordered" evidence="2">
    <location>
        <begin position="19"/>
        <end position="46"/>
    </location>
</feature>
<reference evidence="3 4" key="1">
    <citation type="submission" date="2023-08" db="EMBL/GenBank/DDBJ databases">
        <title>Black Yeasts Isolated from many extreme environments.</title>
        <authorList>
            <person name="Coleine C."/>
            <person name="Stajich J.E."/>
            <person name="Selbmann L."/>
        </authorList>
    </citation>
    <scope>NUCLEOTIDE SEQUENCE [LARGE SCALE GENOMIC DNA]</scope>
    <source>
        <strain evidence="3 4">CCFEE 5792</strain>
    </source>
</reference>
<gene>
    <name evidence="3" type="ORF">LTR84_000107</name>
</gene>
<feature type="coiled-coil region" evidence="1">
    <location>
        <begin position="127"/>
        <end position="154"/>
    </location>
</feature>
<feature type="compositionally biased region" description="Pro residues" evidence="2">
    <location>
        <begin position="23"/>
        <end position="33"/>
    </location>
</feature>
<evidence type="ECO:0000313" key="4">
    <source>
        <dbReference type="Proteomes" id="UP001358417"/>
    </source>
</evidence>
<evidence type="ECO:0000256" key="1">
    <source>
        <dbReference type="SAM" id="Coils"/>
    </source>
</evidence>
<comment type="caution">
    <text evidence="3">The sequence shown here is derived from an EMBL/GenBank/DDBJ whole genome shotgun (WGS) entry which is preliminary data.</text>
</comment>
<accession>A0AAV9NPM1</accession>
<dbReference type="Proteomes" id="UP001358417">
    <property type="component" value="Unassembled WGS sequence"/>
</dbReference>
<name>A0AAV9NPM1_9EURO</name>
<keyword evidence="4" id="KW-1185">Reference proteome</keyword>
<keyword evidence="1" id="KW-0175">Coiled coil</keyword>
<dbReference type="EMBL" id="JAVRRD010000001">
    <property type="protein sequence ID" value="KAK5064274.1"/>
    <property type="molecule type" value="Genomic_DNA"/>
</dbReference>
<protein>
    <submittedName>
        <fullName evidence="3">Uncharacterized protein</fullName>
    </submittedName>
</protein>
<evidence type="ECO:0000313" key="3">
    <source>
        <dbReference type="EMBL" id="KAK5064274.1"/>
    </source>
</evidence>
<proteinExistence type="predicted"/>
<dbReference type="AlphaFoldDB" id="A0AAV9NPM1"/>
<dbReference type="RefSeq" id="XP_064711598.1">
    <property type="nucleotide sequence ID" value="XM_064843738.1"/>
</dbReference>
<evidence type="ECO:0000256" key="2">
    <source>
        <dbReference type="SAM" id="MobiDB-lite"/>
    </source>
</evidence>
<feature type="region of interest" description="Disordered" evidence="2">
    <location>
        <begin position="209"/>
        <end position="233"/>
    </location>
</feature>